<sequence length="157" mass="16974">MAVVFGLGPEDAVPHAFPGVGCGAVALHPRIDVFFAVMLVWPEREAVEGCNEHVLVQAVFTKNDLGGRRIRQQLGGDGQARFRAAVERSSDGVDECYATLSPAECTELRLGALLQDLRPVCVRAALMRQGDAGQVHATGRHVRARFAIEVALHRHGQ</sequence>
<name>A0ABT6T8B3_9ACTN</name>
<proteinExistence type="predicted"/>
<accession>A0ABT6T8B3</accession>
<dbReference type="Proteomes" id="UP001237105">
    <property type="component" value="Unassembled WGS sequence"/>
</dbReference>
<dbReference type="EMBL" id="JASCIS010000047">
    <property type="protein sequence ID" value="MDI3423087.1"/>
    <property type="molecule type" value="Genomic_DNA"/>
</dbReference>
<evidence type="ECO:0000313" key="2">
    <source>
        <dbReference type="Proteomes" id="UP001237105"/>
    </source>
</evidence>
<gene>
    <name evidence="1" type="ORF">QIT00_31860</name>
</gene>
<dbReference type="RefSeq" id="WP_282538937.1">
    <property type="nucleotide sequence ID" value="NZ_JASCIS010000047.1"/>
</dbReference>
<protein>
    <submittedName>
        <fullName evidence="1">Uncharacterized protein</fullName>
    </submittedName>
</protein>
<evidence type="ECO:0000313" key="1">
    <source>
        <dbReference type="EMBL" id="MDI3423087.1"/>
    </source>
</evidence>
<reference evidence="1 2" key="1">
    <citation type="submission" date="2023-05" db="EMBL/GenBank/DDBJ databases">
        <title>Draft genome sequence of Streptomyces sp. B-S-A12 isolated from a cave soil in Thailand.</title>
        <authorList>
            <person name="Chamroensaksri N."/>
            <person name="Muangham S."/>
        </authorList>
    </citation>
    <scope>NUCLEOTIDE SEQUENCE [LARGE SCALE GENOMIC DNA]</scope>
    <source>
        <strain evidence="1 2">B-S-A12</strain>
    </source>
</reference>
<keyword evidence="2" id="KW-1185">Reference proteome</keyword>
<comment type="caution">
    <text evidence="1">The sequence shown here is derived from an EMBL/GenBank/DDBJ whole genome shotgun (WGS) entry which is preliminary data.</text>
</comment>
<organism evidence="1 2">
    <name type="scientific">Streptomyces luteolus</name>
    <dbReference type="NCBI Taxonomy" id="3043615"/>
    <lineage>
        <taxon>Bacteria</taxon>
        <taxon>Bacillati</taxon>
        <taxon>Actinomycetota</taxon>
        <taxon>Actinomycetes</taxon>
        <taxon>Kitasatosporales</taxon>
        <taxon>Streptomycetaceae</taxon>
        <taxon>Streptomyces</taxon>
    </lineage>
</organism>